<dbReference type="Gene3D" id="3.40.50.2300">
    <property type="match status" value="1"/>
</dbReference>
<dbReference type="PROSITE" id="PS51832">
    <property type="entry name" value="HD_GYP"/>
    <property type="match status" value="1"/>
</dbReference>
<dbReference type="Proteomes" id="UP001155241">
    <property type="component" value="Unassembled WGS sequence"/>
</dbReference>
<name>A0A9X2FEY2_9BACT</name>
<dbReference type="PROSITE" id="PS50110">
    <property type="entry name" value="RESPONSE_REGULATORY"/>
    <property type="match status" value="1"/>
</dbReference>
<dbReference type="EMBL" id="JAMXLR010000082">
    <property type="protein sequence ID" value="MCO6046983.1"/>
    <property type="molecule type" value="Genomic_DNA"/>
</dbReference>
<dbReference type="InterPro" id="IPR011006">
    <property type="entry name" value="CheY-like_superfamily"/>
</dbReference>
<feature type="modified residue" description="4-aspartylphosphate" evidence="1">
    <location>
        <position position="55"/>
    </location>
</feature>
<dbReference type="Pfam" id="PF13487">
    <property type="entry name" value="HD_5"/>
    <property type="match status" value="2"/>
</dbReference>
<evidence type="ECO:0000313" key="5">
    <source>
        <dbReference type="Proteomes" id="UP001155241"/>
    </source>
</evidence>
<dbReference type="GO" id="GO:0000160">
    <property type="term" value="P:phosphorelay signal transduction system"/>
    <property type="evidence" value="ECO:0007669"/>
    <property type="project" value="InterPro"/>
</dbReference>
<accession>A0A9X2FEY2</accession>
<evidence type="ECO:0000313" key="4">
    <source>
        <dbReference type="EMBL" id="MCO6046983.1"/>
    </source>
</evidence>
<reference evidence="4" key="1">
    <citation type="submission" date="2022-06" db="EMBL/GenBank/DDBJ databases">
        <title>Aeoliella straminimaris, a novel planctomycete from sediments.</title>
        <authorList>
            <person name="Vitorino I.R."/>
            <person name="Lage O.M."/>
        </authorList>
    </citation>
    <scope>NUCLEOTIDE SEQUENCE</scope>
    <source>
        <strain evidence="4">ICT_H6.2</strain>
    </source>
</reference>
<dbReference type="PANTHER" id="PTHR45228:SF1">
    <property type="entry name" value="CYCLIC DI-GMP PHOSPHODIESTERASE TM_0186"/>
    <property type="match status" value="1"/>
</dbReference>
<dbReference type="CDD" id="cd00077">
    <property type="entry name" value="HDc"/>
    <property type="match status" value="1"/>
</dbReference>
<dbReference type="SMART" id="SM00448">
    <property type="entry name" value="REC"/>
    <property type="match status" value="1"/>
</dbReference>
<dbReference type="PANTHER" id="PTHR45228">
    <property type="entry name" value="CYCLIC DI-GMP PHOSPHODIESTERASE TM_0186-RELATED"/>
    <property type="match status" value="1"/>
</dbReference>
<dbReference type="SUPFAM" id="SSF52172">
    <property type="entry name" value="CheY-like"/>
    <property type="match status" value="1"/>
</dbReference>
<dbReference type="InterPro" id="IPR037522">
    <property type="entry name" value="HD_GYP_dom"/>
</dbReference>
<dbReference type="RefSeq" id="WP_252855097.1">
    <property type="nucleotide sequence ID" value="NZ_JAMXLR010000082.1"/>
</dbReference>
<sequence>MNNRILFVDDELSVLNAYVRILRHRGCRWDFVLAESGADALERIRSERIDVVISDVDMPGMTGLDLLSKLQLDPATQDIPFIIVTGRGETGLKTRALDMGAVDLLLKPVDSNELLARLNNALRLKACADELKAQKESLDLQVQQRTHELADSRLEIIWRLAKAAECRDDDTGNHVLRVGTYSRLVAEAMGWAPSECETLLLAATLHDIGKIGIPDAVLRKPGKLNGDEWHIMQQHCEIGWSILAEQGPSPMCLDSGIYDWSPAERHSNPLLRMAADIAMSHHERWDGMGYPHGLAADRIPLTARIVAIADVYDALRSDRPYKSPYTEEHALQIIKRAGGQHFDPDVLLAFLAAYDDIRQAESEYRQYDASEAVIAVSASNVSSRLHFTI</sequence>
<dbReference type="InterPro" id="IPR001789">
    <property type="entry name" value="Sig_transdc_resp-reg_receiver"/>
</dbReference>
<gene>
    <name evidence="4" type="ORF">NG895_24045</name>
</gene>
<evidence type="ECO:0000256" key="1">
    <source>
        <dbReference type="PROSITE-ProRule" id="PRU00169"/>
    </source>
</evidence>
<protein>
    <submittedName>
        <fullName evidence="4">Response regulator</fullName>
    </submittedName>
</protein>
<dbReference type="InterPro" id="IPR052020">
    <property type="entry name" value="Cyclic_di-GMP/3'3'-cGAMP_PDE"/>
</dbReference>
<dbReference type="SUPFAM" id="SSF109604">
    <property type="entry name" value="HD-domain/PDEase-like"/>
    <property type="match status" value="1"/>
</dbReference>
<dbReference type="SMART" id="SM00471">
    <property type="entry name" value="HDc"/>
    <property type="match status" value="1"/>
</dbReference>
<dbReference type="Pfam" id="PF00072">
    <property type="entry name" value="Response_reg"/>
    <property type="match status" value="1"/>
</dbReference>
<feature type="domain" description="Response regulatory" evidence="2">
    <location>
        <begin position="4"/>
        <end position="122"/>
    </location>
</feature>
<dbReference type="InterPro" id="IPR003607">
    <property type="entry name" value="HD/PDEase_dom"/>
</dbReference>
<organism evidence="4 5">
    <name type="scientific">Aeoliella straminimaris</name>
    <dbReference type="NCBI Taxonomy" id="2954799"/>
    <lineage>
        <taxon>Bacteria</taxon>
        <taxon>Pseudomonadati</taxon>
        <taxon>Planctomycetota</taxon>
        <taxon>Planctomycetia</taxon>
        <taxon>Pirellulales</taxon>
        <taxon>Lacipirellulaceae</taxon>
        <taxon>Aeoliella</taxon>
    </lineage>
</organism>
<proteinExistence type="predicted"/>
<feature type="domain" description="HD-GYP" evidence="3">
    <location>
        <begin position="149"/>
        <end position="366"/>
    </location>
</feature>
<evidence type="ECO:0000259" key="3">
    <source>
        <dbReference type="PROSITE" id="PS51832"/>
    </source>
</evidence>
<keyword evidence="1" id="KW-0597">Phosphoprotein</keyword>
<keyword evidence="5" id="KW-1185">Reference proteome</keyword>
<evidence type="ECO:0000259" key="2">
    <source>
        <dbReference type="PROSITE" id="PS50110"/>
    </source>
</evidence>
<comment type="caution">
    <text evidence="4">The sequence shown here is derived from an EMBL/GenBank/DDBJ whole genome shotgun (WGS) entry which is preliminary data.</text>
</comment>
<dbReference type="AlphaFoldDB" id="A0A9X2FEY2"/>
<dbReference type="Gene3D" id="1.10.3210.10">
    <property type="entry name" value="Hypothetical protein af1432"/>
    <property type="match status" value="1"/>
</dbReference>